<evidence type="ECO:0000256" key="3">
    <source>
        <dbReference type="ARBA" id="ARBA00022679"/>
    </source>
</evidence>
<evidence type="ECO:0000256" key="6">
    <source>
        <dbReference type="RuleBase" id="RU004466"/>
    </source>
</evidence>
<evidence type="ECO:0000313" key="8">
    <source>
        <dbReference type="Proteomes" id="UP000502894"/>
    </source>
</evidence>
<dbReference type="InterPro" id="IPR000092">
    <property type="entry name" value="Polyprenyl_synt"/>
</dbReference>
<dbReference type="Proteomes" id="UP000502894">
    <property type="component" value="Chromosome"/>
</dbReference>
<keyword evidence="3 6" id="KW-0808">Transferase</keyword>
<evidence type="ECO:0000256" key="5">
    <source>
        <dbReference type="ARBA" id="ARBA00022842"/>
    </source>
</evidence>
<dbReference type="PROSITE" id="PS00723">
    <property type="entry name" value="POLYPRENYL_SYNTHASE_1"/>
    <property type="match status" value="1"/>
</dbReference>
<dbReference type="GO" id="GO:0008299">
    <property type="term" value="P:isoprenoid biosynthetic process"/>
    <property type="evidence" value="ECO:0007669"/>
    <property type="project" value="InterPro"/>
</dbReference>
<name>A0A6F8T191_9GAMM</name>
<dbReference type="InterPro" id="IPR033749">
    <property type="entry name" value="Polyprenyl_synt_CS"/>
</dbReference>
<dbReference type="SFLD" id="SFLDS00005">
    <property type="entry name" value="Isoprenoid_Synthase_Type_I"/>
    <property type="match status" value="1"/>
</dbReference>
<evidence type="ECO:0008006" key="9">
    <source>
        <dbReference type="Google" id="ProtNLM"/>
    </source>
</evidence>
<dbReference type="Pfam" id="PF00348">
    <property type="entry name" value="polyprenyl_synt"/>
    <property type="match status" value="1"/>
</dbReference>
<evidence type="ECO:0000313" key="7">
    <source>
        <dbReference type="EMBL" id="BCA94425.1"/>
    </source>
</evidence>
<evidence type="ECO:0000256" key="1">
    <source>
        <dbReference type="ARBA" id="ARBA00001946"/>
    </source>
</evidence>
<dbReference type="PANTHER" id="PTHR12001:SF85">
    <property type="entry name" value="SHORT CHAIN ISOPRENYL DIPHOSPHATE SYNTHASE"/>
    <property type="match status" value="1"/>
</dbReference>
<evidence type="ECO:0000256" key="4">
    <source>
        <dbReference type="ARBA" id="ARBA00022723"/>
    </source>
</evidence>
<gene>
    <name evidence="7" type="ORF">TUM19329_07860</name>
</gene>
<keyword evidence="4" id="KW-0479">Metal-binding</keyword>
<keyword evidence="8" id="KW-1185">Reference proteome</keyword>
<reference evidence="7" key="1">
    <citation type="journal article" date="2020" name="Microbiol. Resour. Announc.">
        <title>Complete Genome Sequence of Novel Psychrotolerant Legionella Strain TUM19329, Isolated from Antarctic Lake Sediment.</title>
        <authorList>
            <person name="Shimada S."/>
            <person name="Nakai R."/>
            <person name="Aoki K."/>
            <person name="Shimoeda N."/>
            <person name="Ohno G."/>
            <person name="Miyazaki Y."/>
            <person name="Kudoh S."/>
            <person name="Imura S."/>
            <person name="Watanabe K."/>
            <person name="Ishii Y."/>
            <person name="Tateda K."/>
        </authorList>
    </citation>
    <scope>NUCLEOTIDE SEQUENCE [LARGE SCALE GENOMIC DNA]</scope>
    <source>
        <strain evidence="7">TUM19329</strain>
    </source>
</reference>
<evidence type="ECO:0000256" key="2">
    <source>
        <dbReference type="ARBA" id="ARBA00006706"/>
    </source>
</evidence>
<accession>A0A6F8T191</accession>
<comment type="cofactor">
    <cofactor evidence="1">
        <name>Mg(2+)</name>
        <dbReference type="ChEBI" id="CHEBI:18420"/>
    </cofactor>
</comment>
<keyword evidence="5" id="KW-0460">Magnesium</keyword>
<dbReference type="SUPFAM" id="SSF48576">
    <property type="entry name" value="Terpenoid synthases"/>
    <property type="match status" value="1"/>
</dbReference>
<dbReference type="PANTHER" id="PTHR12001">
    <property type="entry name" value="GERANYLGERANYL PYROPHOSPHATE SYNTHASE"/>
    <property type="match status" value="1"/>
</dbReference>
<dbReference type="EMBL" id="AP022839">
    <property type="protein sequence ID" value="BCA94425.1"/>
    <property type="molecule type" value="Genomic_DNA"/>
</dbReference>
<proteinExistence type="inferred from homology"/>
<organism evidence="7 8">
    <name type="scientific">Legionella antarctica</name>
    <dbReference type="NCBI Taxonomy" id="2708020"/>
    <lineage>
        <taxon>Bacteria</taxon>
        <taxon>Pseudomonadati</taxon>
        <taxon>Pseudomonadota</taxon>
        <taxon>Gammaproteobacteria</taxon>
        <taxon>Legionellales</taxon>
        <taxon>Legionellaceae</taxon>
        <taxon>Legionella</taxon>
    </lineage>
</organism>
<dbReference type="KEGG" id="lant:TUM19329_07860"/>
<sequence>MLLRTLGISLTVLTQGTMPMFDSHEFMALFKQVIESDLDEGMRQMSRFHFQHPGSLTRARLTFNCSIAMQLPYDAATHCAALVEMLHNASLIHDDIQDNAVFRRGQESMWQKFGLAKALAYGDLLISIAYNTASFLPYGYIGSSVRLIHNFVTKTIIGQVRDINAMALNKPQLVHYTNIFWLKSGQLMMLGIKLASLLSKHVTYCSLFEGIIRHLVISYQIVDDITDIEEDKDQHNFSIFTVFDQDKPIMLTQAHELANSHLCQAQSMIHHLPQDMRQPFLQLYRNIQPRLIKDLA</sequence>
<dbReference type="GO" id="GO:0046872">
    <property type="term" value="F:metal ion binding"/>
    <property type="evidence" value="ECO:0007669"/>
    <property type="project" value="UniProtKB-KW"/>
</dbReference>
<comment type="similarity">
    <text evidence="2 6">Belongs to the FPP/GGPP synthase family.</text>
</comment>
<dbReference type="GO" id="GO:0004659">
    <property type="term" value="F:prenyltransferase activity"/>
    <property type="evidence" value="ECO:0007669"/>
    <property type="project" value="InterPro"/>
</dbReference>
<dbReference type="InterPro" id="IPR008949">
    <property type="entry name" value="Isoprenoid_synthase_dom_sf"/>
</dbReference>
<dbReference type="AlphaFoldDB" id="A0A6F8T191"/>
<dbReference type="Gene3D" id="1.10.600.10">
    <property type="entry name" value="Farnesyl Diphosphate Synthase"/>
    <property type="match status" value="1"/>
</dbReference>
<protein>
    <recommendedName>
        <fullName evidence="9">Polyprenyl synthetase family protein</fullName>
    </recommendedName>
</protein>